<accession>A0A9D2LE11</accession>
<comment type="caution">
    <text evidence="1">The sequence shown here is derived from an EMBL/GenBank/DDBJ whole genome shotgun (WGS) entry which is preliminary data.</text>
</comment>
<protein>
    <submittedName>
        <fullName evidence="1">Uncharacterized protein</fullName>
    </submittedName>
</protein>
<sequence>MTEPLEDLWKGRPPFFPLHTMVHVATAELGSRQSGGGRNTAHDALRQAMSGAIALEAEYLSRQGPGSKKAHLVIAAVVTAAPLFTCHLDDDGCVVTESVEQLAVWEPRRDGRPTMVFVVSETALPKFASELAYCRDVAADAASANF</sequence>
<dbReference type="EMBL" id="DWZH01000063">
    <property type="protein sequence ID" value="HJB10555.1"/>
    <property type="molecule type" value="Genomic_DNA"/>
</dbReference>
<proteinExistence type="predicted"/>
<name>A0A9D2LE11_9MICO</name>
<evidence type="ECO:0000313" key="1">
    <source>
        <dbReference type="EMBL" id="HJB10555.1"/>
    </source>
</evidence>
<reference evidence="1" key="2">
    <citation type="submission" date="2021-04" db="EMBL/GenBank/DDBJ databases">
        <authorList>
            <person name="Gilroy R."/>
        </authorList>
    </citation>
    <scope>NUCLEOTIDE SEQUENCE</scope>
    <source>
        <strain evidence="1">ChiHjej13B12-24818</strain>
    </source>
</reference>
<gene>
    <name evidence="1" type="ORF">H9786_08495</name>
</gene>
<dbReference type="Proteomes" id="UP000823823">
    <property type="component" value="Unassembled WGS sequence"/>
</dbReference>
<organism evidence="1 2">
    <name type="scientific">Candidatus Brachybacterium merdavium</name>
    <dbReference type="NCBI Taxonomy" id="2838513"/>
    <lineage>
        <taxon>Bacteria</taxon>
        <taxon>Bacillati</taxon>
        <taxon>Actinomycetota</taxon>
        <taxon>Actinomycetes</taxon>
        <taxon>Micrococcales</taxon>
        <taxon>Dermabacteraceae</taxon>
        <taxon>Brachybacterium</taxon>
    </lineage>
</organism>
<evidence type="ECO:0000313" key="2">
    <source>
        <dbReference type="Proteomes" id="UP000823823"/>
    </source>
</evidence>
<reference evidence="1" key="1">
    <citation type="journal article" date="2021" name="PeerJ">
        <title>Extensive microbial diversity within the chicken gut microbiome revealed by metagenomics and culture.</title>
        <authorList>
            <person name="Gilroy R."/>
            <person name="Ravi A."/>
            <person name="Getino M."/>
            <person name="Pursley I."/>
            <person name="Horton D.L."/>
            <person name="Alikhan N.F."/>
            <person name="Baker D."/>
            <person name="Gharbi K."/>
            <person name="Hall N."/>
            <person name="Watson M."/>
            <person name="Adriaenssens E.M."/>
            <person name="Foster-Nyarko E."/>
            <person name="Jarju S."/>
            <person name="Secka A."/>
            <person name="Antonio M."/>
            <person name="Oren A."/>
            <person name="Chaudhuri R.R."/>
            <person name="La Ragione R."/>
            <person name="Hildebrand F."/>
            <person name="Pallen M.J."/>
        </authorList>
    </citation>
    <scope>NUCLEOTIDE SEQUENCE</scope>
    <source>
        <strain evidence="1">ChiHjej13B12-24818</strain>
    </source>
</reference>
<dbReference type="AlphaFoldDB" id="A0A9D2LE11"/>